<sequence>MSFDQRPRHIARRTDLAPGRRARGSWKPIRWWFSGKRWLGLRGSLPKPSSMLRSALRAYRLCAHVRDERAAGGSRTRAWRKQRGTAWSHRSAPSRRPPRCCCKTDLHRRWDIVVAEHAPEPRWRRA</sequence>
<evidence type="ECO:0000256" key="1">
    <source>
        <dbReference type="SAM" id="MobiDB-lite"/>
    </source>
</evidence>
<dbReference type="KEGG" id="zma:100384104"/>
<dbReference type="AlphaFoldDB" id="C0PLJ8"/>
<protein>
    <submittedName>
        <fullName evidence="2">Uncharacterized protein</fullName>
    </submittedName>
</protein>
<dbReference type="GeneID" id="100384104"/>
<dbReference type="RefSeq" id="NP_001170165.1">
    <property type="nucleotide sequence ID" value="NM_001176694.2"/>
</dbReference>
<reference evidence="2" key="1">
    <citation type="journal article" date="2009" name="PLoS Genet.">
        <title>Sequencing, mapping, and analysis of 27,455 maize full-length cDNAs.</title>
        <authorList>
            <person name="Soderlund C."/>
            <person name="Descour A."/>
            <person name="Kudrna D."/>
            <person name="Bomhoff M."/>
            <person name="Boyd L."/>
            <person name="Currie J."/>
            <person name="Angelova A."/>
            <person name="Collura K."/>
            <person name="Wissotski M."/>
            <person name="Ashley E."/>
            <person name="Morrow D."/>
            <person name="Fernandes J."/>
            <person name="Walbot V."/>
            <person name="Yu Y."/>
        </authorList>
    </citation>
    <scope>NUCLEOTIDE SEQUENCE</scope>
    <source>
        <strain evidence="2">B73</strain>
    </source>
</reference>
<evidence type="ECO:0000313" key="2">
    <source>
        <dbReference type="EMBL" id="ACN36064.1"/>
    </source>
</evidence>
<proteinExistence type="evidence at transcript level"/>
<accession>C0PLJ8</accession>
<reference evidence="2" key="2">
    <citation type="submission" date="2012-06" db="EMBL/GenBank/DDBJ databases">
        <authorList>
            <person name="Yu Y."/>
            <person name="Currie J."/>
            <person name="Lomeli R."/>
            <person name="Angelova A."/>
            <person name="Collura K."/>
            <person name="Wissotski M."/>
            <person name="Campos D."/>
            <person name="Kudrna D."/>
            <person name="Golser W."/>
            <person name="Ashely E."/>
            <person name="Descour A."/>
            <person name="Fernandes J."/>
            <person name="Soderlund C."/>
            <person name="Walbot V."/>
        </authorList>
    </citation>
    <scope>NUCLEOTIDE SEQUENCE</scope>
    <source>
        <strain evidence="2">B73</strain>
    </source>
</reference>
<organism evidence="2">
    <name type="scientific">Zea mays</name>
    <name type="common">Maize</name>
    <dbReference type="NCBI Taxonomy" id="4577"/>
    <lineage>
        <taxon>Eukaryota</taxon>
        <taxon>Viridiplantae</taxon>
        <taxon>Streptophyta</taxon>
        <taxon>Embryophyta</taxon>
        <taxon>Tracheophyta</taxon>
        <taxon>Spermatophyta</taxon>
        <taxon>Magnoliopsida</taxon>
        <taxon>Liliopsida</taxon>
        <taxon>Poales</taxon>
        <taxon>Poaceae</taxon>
        <taxon>PACMAD clade</taxon>
        <taxon>Panicoideae</taxon>
        <taxon>Andropogonodae</taxon>
        <taxon>Andropogoneae</taxon>
        <taxon>Tripsacinae</taxon>
        <taxon>Zea</taxon>
    </lineage>
</organism>
<name>C0PLJ8_MAIZE</name>
<dbReference type="EMBL" id="BT069167">
    <property type="protein sequence ID" value="ACN36064.1"/>
    <property type="molecule type" value="mRNA"/>
</dbReference>
<feature type="region of interest" description="Disordered" evidence="1">
    <location>
        <begin position="72"/>
        <end position="98"/>
    </location>
</feature>